<keyword evidence="2" id="KW-1185">Reference proteome</keyword>
<accession>A0ACB6ZFL2</accession>
<comment type="caution">
    <text evidence="1">The sequence shown here is derived from an EMBL/GenBank/DDBJ whole genome shotgun (WGS) entry which is preliminary data.</text>
</comment>
<sequence length="188" mass="21533">MCPNLRKNDLVSRSRQENRVSLVGNRGKPFRCRTGCDKNRAADSRIVHPSSHRLRDAGSFLLPPARDCMSLVHLVRDYMRLNEDGTSPAPICVGAMKGMRYTSARRTQHWDAREQRVQAGAPSARLDWQHPICGGWYSSYHSRNAFHLHHCEKKHTHWIARQERRQAQAPLPSPDHFTPNLTPQTPTV</sequence>
<reference evidence="1" key="1">
    <citation type="submission" date="2019-10" db="EMBL/GenBank/DDBJ databases">
        <authorList>
            <consortium name="DOE Joint Genome Institute"/>
            <person name="Kuo A."/>
            <person name="Miyauchi S."/>
            <person name="Kiss E."/>
            <person name="Drula E."/>
            <person name="Kohler A."/>
            <person name="Sanchez-Garcia M."/>
            <person name="Andreopoulos B."/>
            <person name="Barry K.W."/>
            <person name="Bonito G."/>
            <person name="Buee M."/>
            <person name="Carver A."/>
            <person name="Chen C."/>
            <person name="Cichocki N."/>
            <person name="Clum A."/>
            <person name="Culley D."/>
            <person name="Crous P.W."/>
            <person name="Fauchery L."/>
            <person name="Girlanda M."/>
            <person name="Hayes R."/>
            <person name="Keri Z."/>
            <person name="Labutti K."/>
            <person name="Lipzen A."/>
            <person name="Lombard V."/>
            <person name="Magnuson J."/>
            <person name="Maillard F."/>
            <person name="Morin E."/>
            <person name="Murat C."/>
            <person name="Nolan M."/>
            <person name="Ohm R."/>
            <person name="Pangilinan J."/>
            <person name="Pereira M."/>
            <person name="Perotto S."/>
            <person name="Peter M."/>
            <person name="Riley R."/>
            <person name="Sitrit Y."/>
            <person name="Stielow B."/>
            <person name="Szollosi G."/>
            <person name="Zifcakova L."/>
            <person name="Stursova M."/>
            <person name="Spatafora J.W."/>
            <person name="Tedersoo L."/>
            <person name="Vaario L.-M."/>
            <person name="Yamada A."/>
            <person name="Yan M."/>
            <person name="Wang P."/>
            <person name="Xu J."/>
            <person name="Bruns T."/>
            <person name="Baldrian P."/>
            <person name="Vilgalys R."/>
            <person name="Henrissat B."/>
            <person name="Grigoriev I.V."/>
            <person name="Hibbett D."/>
            <person name="Nagy L.G."/>
            <person name="Martin F.M."/>
        </authorList>
    </citation>
    <scope>NUCLEOTIDE SEQUENCE</scope>
    <source>
        <strain evidence="1">P2</strain>
    </source>
</reference>
<evidence type="ECO:0000313" key="2">
    <source>
        <dbReference type="Proteomes" id="UP000886501"/>
    </source>
</evidence>
<dbReference type="EMBL" id="MU118019">
    <property type="protein sequence ID" value="KAF9648128.1"/>
    <property type="molecule type" value="Genomic_DNA"/>
</dbReference>
<gene>
    <name evidence="1" type="ORF">BDM02DRAFT_2359828</name>
</gene>
<reference evidence="1" key="2">
    <citation type="journal article" date="2020" name="Nat. Commun.">
        <title>Large-scale genome sequencing of mycorrhizal fungi provides insights into the early evolution of symbiotic traits.</title>
        <authorList>
            <person name="Miyauchi S."/>
            <person name="Kiss E."/>
            <person name="Kuo A."/>
            <person name="Drula E."/>
            <person name="Kohler A."/>
            <person name="Sanchez-Garcia M."/>
            <person name="Morin E."/>
            <person name="Andreopoulos B."/>
            <person name="Barry K.W."/>
            <person name="Bonito G."/>
            <person name="Buee M."/>
            <person name="Carver A."/>
            <person name="Chen C."/>
            <person name="Cichocki N."/>
            <person name="Clum A."/>
            <person name="Culley D."/>
            <person name="Crous P.W."/>
            <person name="Fauchery L."/>
            <person name="Girlanda M."/>
            <person name="Hayes R.D."/>
            <person name="Keri Z."/>
            <person name="LaButti K."/>
            <person name="Lipzen A."/>
            <person name="Lombard V."/>
            <person name="Magnuson J."/>
            <person name="Maillard F."/>
            <person name="Murat C."/>
            <person name="Nolan M."/>
            <person name="Ohm R.A."/>
            <person name="Pangilinan J."/>
            <person name="Pereira M.F."/>
            <person name="Perotto S."/>
            <person name="Peter M."/>
            <person name="Pfister S."/>
            <person name="Riley R."/>
            <person name="Sitrit Y."/>
            <person name="Stielow J.B."/>
            <person name="Szollosi G."/>
            <person name="Zifcakova L."/>
            <person name="Stursova M."/>
            <person name="Spatafora J.W."/>
            <person name="Tedersoo L."/>
            <person name="Vaario L.M."/>
            <person name="Yamada A."/>
            <person name="Yan M."/>
            <person name="Wang P."/>
            <person name="Xu J."/>
            <person name="Bruns T."/>
            <person name="Baldrian P."/>
            <person name="Vilgalys R."/>
            <person name="Dunand C."/>
            <person name="Henrissat B."/>
            <person name="Grigoriev I.V."/>
            <person name="Hibbett D."/>
            <person name="Nagy L.G."/>
            <person name="Martin F.M."/>
        </authorList>
    </citation>
    <scope>NUCLEOTIDE SEQUENCE</scope>
    <source>
        <strain evidence="1">P2</strain>
    </source>
</reference>
<evidence type="ECO:0000313" key="1">
    <source>
        <dbReference type="EMBL" id="KAF9648128.1"/>
    </source>
</evidence>
<dbReference type="Proteomes" id="UP000886501">
    <property type="component" value="Unassembled WGS sequence"/>
</dbReference>
<name>A0ACB6ZFL2_THEGA</name>
<proteinExistence type="predicted"/>
<organism evidence="1 2">
    <name type="scientific">Thelephora ganbajun</name>
    <name type="common">Ganba fungus</name>
    <dbReference type="NCBI Taxonomy" id="370292"/>
    <lineage>
        <taxon>Eukaryota</taxon>
        <taxon>Fungi</taxon>
        <taxon>Dikarya</taxon>
        <taxon>Basidiomycota</taxon>
        <taxon>Agaricomycotina</taxon>
        <taxon>Agaricomycetes</taxon>
        <taxon>Thelephorales</taxon>
        <taxon>Thelephoraceae</taxon>
        <taxon>Thelephora</taxon>
    </lineage>
</organism>
<protein>
    <submittedName>
        <fullName evidence="1">Uncharacterized protein</fullName>
    </submittedName>
</protein>